<dbReference type="Proteomes" id="UP000298493">
    <property type="component" value="Unassembled WGS sequence"/>
</dbReference>
<dbReference type="OrthoDB" id="5364946at2759"/>
<feature type="compositionally biased region" description="Acidic residues" evidence="1">
    <location>
        <begin position="168"/>
        <end position="181"/>
    </location>
</feature>
<evidence type="ECO:0000313" key="3">
    <source>
        <dbReference type="Proteomes" id="UP000298493"/>
    </source>
</evidence>
<organism evidence="2 3">
    <name type="scientific">Venturia nashicola</name>
    <dbReference type="NCBI Taxonomy" id="86259"/>
    <lineage>
        <taxon>Eukaryota</taxon>
        <taxon>Fungi</taxon>
        <taxon>Dikarya</taxon>
        <taxon>Ascomycota</taxon>
        <taxon>Pezizomycotina</taxon>
        <taxon>Dothideomycetes</taxon>
        <taxon>Pleosporomycetidae</taxon>
        <taxon>Venturiales</taxon>
        <taxon>Venturiaceae</taxon>
        <taxon>Venturia</taxon>
    </lineage>
</organism>
<feature type="region of interest" description="Disordered" evidence="1">
    <location>
        <begin position="166"/>
        <end position="210"/>
    </location>
</feature>
<keyword evidence="3" id="KW-1185">Reference proteome</keyword>
<evidence type="ECO:0000313" key="2">
    <source>
        <dbReference type="EMBL" id="TID26946.1"/>
    </source>
</evidence>
<feature type="region of interest" description="Disordered" evidence="1">
    <location>
        <begin position="238"/>
        <end position="266"/>
    </location>
</feature>
<proteinExistence type="predicted"/>
<accession>A0A4Z1PLQ5</accession>
<dbReference type="InterPro" id="IPR013783">
    <property type="entry name" value="Ig-like_fold"/>
</dbReference>
<name>A0A4Z1PLQ5_9PEZI</name>
<dbReference type="STRING" id="86259.A0A4Z1PLQ5"/>
<feature type="compositionally biased region" description="Basic residues" evidence="1">
    <location>
        <begin position="255"/>
        <end position="266"/>
    </location>
</feature>
<dbReference type="EMBL" id="SNSC02000002">
    <property type="protein sequence ID" value="TID26946.1"/>
    <property type="molecule type" value="Genomic_DNA"/>
</dbReference>
<dbReference type="InterPro" id="IPR014756">
    <property type="entry name" value="Ig_E-set"/>
</dbReference>
<dbReference type="PANTHER" id="PTHR40625:SF2">
    <property type="entry name" value="GTP-BINDING PROTEIN ESDC"/>
    <property type="match status" value="1"/>
</dbReference>
<evidence type="ECO:0000256" key="1">
    <source>
        <dbReference type="SAM" id="MobiDB-lite"/>
    </source>
</evidence>
<dbReference type="PANTHER" id="PTHR40625">
    <property type="entry name" value="GTP-BINDING PROTEIN ESDC-RELATED"/>
    <property type="match status" value="1"/>
</dbReference>
<feature type="compositionally biased region" description="Low complexity" evidence="1">
    <location>
        <begin position="182"/>
        <end position="210"/>
    </location>
</feature>
<reference evidence="2 3" key="1">
    <citation type="submission" date="2019-04" db="EMBL/GenBank/DDBJ databases">
        <title>High contiguity whole genome sequence and gene annotation resource for two Venturia nashicola isolates.</title>
        <authorList>
            <person name="Prokchorchik M."/>
            <person name="Won K."/>
            <person name="Lee Y."/>
            <person name="Choi E.D."/>
            <person name="Segonzac C."/>
            <person name="Sohn K.H."/>
        </authorList>
    </citation>
    <scope>NUCLEOTIDE SEQUENCE [LARGE SCALE GENOMIC DNA]</scope>
    <source>
        <strain evidence="2 3">PRI2</strain>
    </source>
</reference>
<dbReference type="Gene3D" id="2.60.40.10">
    <property type="entry name" value="Immunoglobulins"/>
    <property type="match status" value="1"/>
</dbReference>
<dbReference type="AlphaFoldDB" id="A0A4Z1PLQ5"/>
<sequence>MSAIQLDFTLRTTPQCKTVHLLGSWDNYQGQLPLSVSSSKSAGKWTGTFRFTGGTMQAGQRYWYYYIMDGYHCTHDPAHQSVLEPTTQRKLNILDVPASKAKSSSTKDRSSRSSRRVSRDVPVGRPCSPSQIKSPKPYNPVQTAHIVKGYSNVTVDELTQRFGYANLDNEDSSDDDSDIDSDVPSLTSSHSSRSSRSSASSSPSSVSSTSSVCSCERFGITRSGNRVKLDCGGARCGYSDSESCSSDEEASYKNRSTRRHGVIIRN</sequence>
<comment type="caution">
    <text evidence="2">The sequence shown here is derived from an EMBL/GenBank/DDBJ whole genome shotgun (WGS) entry which is preliminary data.</text>
</comment>
<dbReference type="SUPFAM" id="SSF81296">
    <property type="entry name" value="E set domains"/>
    <property type="match status" value="1"/>
</dbReference>
<feature type="region of interest" description="Disordered" evidence="1">
    <location>
        <begin position="94"/>
        <end position="140"/>
    </location>
</feature>
<protein>
    <submittedName>
        <fullName evidence="2">GTP-binding protein EsdC</fullName>
    </submittedName>
</protein>
<gene>
    <name evidence="2" type="ORF">E6O75_ATG01439</name>
</gene>